<accession>A0ABQ2D6D4</accession>
<organism evidence="1 2">
    <name type="scientific">Glutamicibacter ardleyensis</name>
    <dbReference type="NCBI Taxonomy" id="225894"/>
    <lineage>
        <taxon>Bacteria</taxon>
        <taxon>Bacillati</taxon>
        <taxon>Actinomycetota</taxon>
        <taxon>Actinomycetes</taxon>
        <taxon>Micrococcales</taxon>
        <taxon>Micrococcaceae</taxon>
        <taxon>Glutamicibacter</taxon>
    </lineage>
</organism>
<dbReference type="RefSeq" id="WP_188682993.1">
    <property type="nucleotide sequence ID" value="NZ_BMKX01000001.1"/>
</dbReference>
<evidence type="ECO:0000313" key="1">
    <source>
        <dbReference type="EMBL" id="GGJ46681.1"/>
    </source>
</evidence>
<dbReference type="EMBL" id="BMKX01000001">
    <property type="protein sequence ID" value="GGJ46681.1"/>
    <property type="molecule type" value="Genomic_DNA"/>
</dbReference>
<dbReference type="GeneID" id="303302576"/>
<gene>
    <name evidence="1" type="ORF">GCM10007173_01580</name>
</gene>
<reference evidence="2" key="1">
    <citation type="journal article" date="2019" name="Int. J. Syst. Evol. Microbiol.">
        <title>The Global Catalogue of Microorganisms (GCM) 10K type strain sequencing project: providing services to taxonomists for standard genome sequencing and annotation.</title>
        <authorList>
            <consortium name="The Broad Institute Genomics Platform"/>
            <consortium name="The Broad Institute Genome Sequencing Center for Infectious Disease"/>
            <person name="Wu L."/>
            <person name="Ma J."/>
        </authorList>
    </citation>
    <scope>NUCLEOTIDE SEQUENCE [LARGE SCALE GENOMIC DNA]</scope>
    <source>
        <strain evidence="2">CGMCC 1.3685</strain>
    </source>
</reference>
<proteinExistence type="predicted"/>
<sequence>MPSLSNILAKLKIHLGPKVSGEPMVYVVYGKQPSPFPDLEYIEPIIAVVASEQECFAIQEKHPETEVCWEARKVEGAAGNGSAGGNALYLAHTTLLPYNEDANGNPVFGIMESPRATALYFSRTTAELEAPDQYLHIVSLGEVNLRGVGEILE</sequence>
<dbReference type="Proteomes" id="UP000606115">
    <property type="component" value="Unassembled WGS sequence"/>
</dbReference>
<name>A0ABQ2D6D4_9MICC</name>
<protein>
    <submittedName>
        <fullName evidence="1">Uncharacterized protein</fullName>
    </submittedName>
</protein>
<keyword evidence="2" id="KW-1185">Reference proteome</keyword>
<comment type="caution">
    <text evidence="1">The sequence shown here is derived from an EMBL/GenBank/DDBJ whole genome shotgun (WGS) entry which is preliminary data.</text>
</comment>
<evidence type="ECO:0000313" key="2">
    <source>
        <dbReference type="Proteomes" id="UP000606115"/>
    </source>
</evidence>